<dbReference type="OrthoDB" id="4752at10239"/>
<evidence type="ECO:0000256" key="7">
    <source>
        <dbReference type="ARBA" id="ARBA00023145"/>
    </source>
</evidence>
<dbReference type="PRINTS" id="PR00705">
    <property type="entry name" value="PAPAIN"/>
</dbReference>
<dbReference type="InterPro" id="IPR025661">
    <property type="entry name" value="Pept_asp_AS"/>
</dbReference>
<dbReference type="EMBL" id="EF125867">
    <property type="protein sequence ID" value="ABL76048.1"/>
    <property type="molecule type" value="Genomic_DNA"/>
</dbReference>
<evidence type="ECO:0000256" key="3">
    <source>
        <dbReference type="ARBA" id="ARBA00012484"/>
    </source>
</evidence>
<dbReference type="Pfam" id="PF08246">
    <property type="entry name" value="Inhibitor_I29"/>
    <property type="match status" value="1"/>
</dbReference>
<dbReference type="PROSITE" id="PS00139">
    <property type="entry name" value="THIOL_PROTEASE_CYS"/>
    <property type="match status" value="1"/>
</dbReference>
<evidence type="ECO:0000256" key="1">
    <source>
        <dbReference type="ARBA" id="ARBA00000656"/>
    </source>
</evidence>
<keyword evidence="13" id="KW-1185">Reference proteome</keyword>
<dbReference type="SUPFAM" id="SSF54001">
    <property type="entry name" value="Cysteine proteinases"/>
    <property type="match status" value="1"/>
</dbReference>
<evidence type="ECO:0000256" key="4">
    <source>
        <dbReference type="ARBA" id="ARBA00018042"/>
    </source>
</evidence>
<evidence type="ECO:0000313" key="13">
    <source>
        <dbReference type="Proteomes" id="UP000214542"/>
    </source>
</evidence>
<evidence type="ECO:0000256" key="2">
    <source>
        <dbReference type="ARBA" id="ARBA00008455"/>
    </source>
</evidence>
<reference evidence="12 13" key="1">
    <citation type="journal article" date="2008" name="J. Gen. Virol.">
        <title>Genomic and host range studies of Maruca vitrata nucleopolyhedrovirus.</title>
        <authorList>
            <person name="Chen Y.R."/>
            <person name="Wu C.Y."/>
            <person name="Lee S.T."/>
            <person name="Wu Y.J."/>
            <person name="Lo C.F."/>
            <person name="Tsai M.F."/>
            <person name="Wang C.H."/>
        </authorList>
    </citation>
    <scope>NUCLEOTIDE SEQUENCE [LARGE SCALE GENOMIC DNA]</scope>
</reference>
<dbReference type="RefSeq" id="YP_950826.1">
    <property type="nucleotide sequence ID" value="NC_008725.1"/>
</dbReference>
<dbReference type="PROSITE" id="PS00640">
    <property type="entry name" value="THIOL_PROTEASE_ASN"/>
    <property type="match status" value="1"/>
</dbReference>
<dbReference type="Pfam" id="PF00112">
    <property type="entry name" value="Peptidase_C1"/>
    <property type="match status" value="1"/>
</dbReference>
<proteinExistence type="inferred from homology"/>
<dbReference type="PROSITE" id="PS00639">
    <property type="entry name" value="THIOL_PROTEASE_HIS"/>
    <property type="match status" value="1"/>
</dbReference>
<dbReference type="InterPro" id="IPR039417">
    <property type="entry name" value="Peptidase_C1A_papain-like"/>
</dbReference>
<keyword evidence="6" id="KW-0378">Hydrolase</keyword>
<comment type="similarity">
    <text evidence="2">Belongs to the peptidase C1 family.</text>
</comment>
<evidence type="ECO:0000313" key="12">
    <source>
        <dbReference type="EMBL" id="ABL76048.1"/>
    </source>
</evidence>
<dbReference type="Proteomes" id="UP000214542">
    <property type="component" value="Segment"/>
</dbReference>
<accession>A1YRF8</accession>
<dbReference type="Gene3D" id="3.90.70.10">
    <property type="entry name" value="Cysteine proteinases"/>
    <property type="match status" value="1"/>
</dbReference>
<feature type="domain" description="Peptidase C1A papain C-terminal" evidence="10">
    <location>
        <begin position="113"/>
        <end position="322"/>
    </location>
</feature>
<keyword evidence="7" id="KW-0865">Zymogen</keyword>
<evidence type="ECO:0000259" key="11">
    <source>
        <dbReference type="SMART" id="SM00848"/>
    </source>
</evidence>
<dbReference type="FunFam" id="3.90.70.10:FF:000332">
    <property type="entry name" value="Cathepsin L1"/>
    <property type="match status" value="1"/>
</dbReference>
<dbReference type="InterPro" id="IPR000169">
    <property type="entry name" value="Pept_cys_AS"/>
</dbReference>
<dbReference type="InterPro" id="IPR013201">
    <property type="entry name" value="Prot_inhib_I29"/>
</dbReference>
<dbReference type="GO" id="GO:0006508">
    <property type="term" value="P:proteolysis"/>
    <property type="evidence" value="ECO:0007669"/>
    <property type="project" value="InterPro"/>
</dbReference>
<evidence type="ECO:0000259" key="10">
    <source>
        <dbReference type="SMART" id="SM00645"/>
    </source>
</evidence>
<dbReference type="GO" id="GO:0008234">
    <property type="term" value="F:cysteine-type peptidase activity"/>
    <property type="evidence" value="ECO:0007669"/>
    <property type="project" value="InterPro"/>
</dbReference>
<sequence>MNNFLFYLFVYGVVNIAAYDLLKAPNYFEEFVLQFNKNYGSEIEKLRRFKIFQHNLNEIINKNQNDSAAKYEINKFSDLSKDETIAKYTGLSLPIQTQNFCKVIVLDQPPGKGPFEFDWRRLNKVTNVKNQGVCGACWAFAALASLESQFAMKHNQLIDLSEQQMIDCDSVDAGCNGGLLHTAFEAVIKMGGVQLEKDYPYEAANNNCRMNSNKFLVKVKDCYRYIIVYEEKLKDLLRSVGPIPMAIDAADIVNYKQGIIKYCLNSGLNHAVLLVGYGVENNIPYWTFKNTWGTDWGESGYFRLQQNINACGMRNELASTAVIV</sequence>
<keyword evidence="5" id="KW-0732">Signal</keyword>
<dbReference type="InterPro" id="IPR025660">
    <property type="entry name" value="Pept_his_AS"/>
</dbReference>
<protein>
    <recommendedName>
        <fullName evidence="4">Viral cathepsin</fullName>
        <ecNumber evidence="3">3.4.22.50</ecNumber>
    </recommendedName>
    <alternativeName>
        <fullName evidence="9">Cysteine proteinase</fullName>
    </alternativeName>
</protein>
<feature type="domain" description="Cathepsin propeptide inhibitor" evidence="11">
    <location>
        <begin position="28"/>
        <end position="84"/>
    </location>
</feature>
<keyword evidence="8" id="KW-1015">Disulfide bond</keyword>
<dbReference type="EC" id="3.4.22.50" evidence="3"/>
<evidence type="ECO:0000256" key="5">
    <source>
        <dbReference type="ARBA" id="ARBA00022729"/>
    </source>
</evidence>
<evidence type="ECO:0000256" key="8">
    <source>
        <dbReference type="ARBA" id="ARBA00023157"/>
    </source>
</evidence>
<name>A1YRF8_9ABAC</name>
<dbReference type="InterPro" id="IPR013128">
    <property type="entry name" value="Peptidase_C1A"/>
</dbReference>
<dbReference type="CDD" id="cd02248">
    <property type="entry name" value="Peptidase_C1A"/>
    <property type="match status" value="1"/>
</dbReference>
<dbReference type="SMART" id="SM00645">
    <property type="entry name" value="Pept_C1"/>
    <property type="match status" value="1"/>
</dbReference>
<gene>
    <name evidence="12" type="primary">v-cath</name>
</gene>
<dbReference type="PANTHER" id="PTHR12411">
    <property type="entry name" value="CYSTEINE PROTEASE FAMILY C1-RELATED"/>
    <property type="match status" value="1"/>
</dbReference>
<evidence type="ECO:0000256" key="6">
    <source>
        <dbReference type="ARBA" id="ARBA00022801"/>
    </source>
</evidence>
<evidence type="ECO:0000256" key="9">
    <source>
        <dbReference type="ARBA" id="ARBA00031337"/>
    </source>
</evidence>
<dbReference type="GeneID" id="4643044"/>
<dbReference type="KEGG" id="vg:4643044"/>
<dbReference type="MEROPS" id="C01.083"/>
<dbReference type="InterPro" id="IPR000668">
    <property type="entry name" value="Peptidase_C1A_C"/>
</dbReference>
<comment type="catalytic activity">
    <reaction evidence="1">
        <text>Endopeptidase of broad specificity, hydrolyzing substrates of both cathepsin L and cathepsin B.</text>
        <dbReference type="EC" id="3.4.22.50"/>
    </reaction>
</comment>
<dbReference type="InterPro" id="IPR038765">
    <property type="entry name" value="Papain-like_cys_pep_sf"/>
</dbReference>
<organism evidence="12 13">
    <name type="scientific">Maruca vitrata nucleopolyhedrovirus</name>
    <dbReference type="NCBI Taxonomy" id="1307954"/>
    <lineage>
        <taxon>Viruses</taxon>
        <taxon>Viruses incertae sedis</taxon>
        <taxon>Naldaviricetes</taxon>
        <taxon>Lefavirales</taxon>
        <taxon>Baculoviridae</taxon>
        <taxon>Alphabaculovirus</taxon>
        <taxon>Alphabaculovirus mavitratae</taxon>
    </lineage>
</organism>
<dbReference type="SMART" id="SM00848">
    <property type="entry name" value="Inhibitor_I29"/>
    <property type="match status" value="1"/>
</dbReference>